<feature type="region of interest" description="Disordered" evidence="5">
    <location>
        <begin position="20"/>
        <end position="53"/>
    </location>
</feature>
<dbReference type="InParanoid" id="A0A1E5RHQ5"/>
<proteinExistence type="inferred from homology"/>
<dbReference type="HAMAP" id="MF_00291_B">
    <property type="entry name" value="Ribosomal_uS2_B"/>
    <property type="match status" value="1"/>
</dbReference>
<evidence type="ECO:0000256" key="5">
    <source>
        <dbReference type="SAM" id="MobiDB-lite"/>
    </source>
</evidence>
<dbReference type="STRING" id="56408.A0A1E5RHQ5"/>
<dbReference type="PANTHER" id="PTHR12534:SF0">
    <property type="entry name" value="SMALL RIBOSOMAL SUBUNIT PROTEIN US2M"/>
    <property type="match status" value="1"/>
</dbReference>
<dbReference type="Pfam" id="PF00318">
    <property type="entry name" value="Ribosomal_S2"/>
    <property type="match status" value="1"/>
</dbReference>
<keyword evidence="3 4" id="KW-0687">Ribonucleoprotein</keyword>
<dbReference type="InterPro" id="IPR018130">
    <property type="entry name" value="Ribosomal_uS2_CS"/>
</dbReference>
<dbReference type="PANTHER" id="PTHR12534">
    <property type="entry name" value="30S RIBOSOMAL PROTEIN S2 PROKARYOTIC AND ORGANELLAR"/>
    <property type="match status" value="1"/>
</dbReference>
<evidence type="ECO:0000256" key="4">
    <source>
        <dbReference type="RuleBase" id="RU003631"/>
    </source>
</evidence>
<dbReference type="PRINTS" id="PR00395">
    <property type="entry name" value="RIBOSOMALS2"/>
</dbReference>
<organism evidence="6 7">
    <name type="scientific">Hanseniaspora osmophila</name>
    <dbReference type="NCBI Taxonomy" id="56408"/>
    <lineage>
        <taxon>Eukaryota</taxon>
        <taxon>Fungi</taxon>
        <taxon>Dikarya</taxon>
        <taxon>Ascomycota</taxon>
        <taxon>Saccharomycotina</taxon>
        <taxon>Saccharomycetes</taxon>
        <taxon>Saccharomycodales</taxon>
        <taxon>Saccharomycodaceae</taxon>
        <taxon>Hanseniaspora</taxon>
    </lineage>
</organism>
<dbReference type="InterPro" id="IPR005706">
    <property type="entry name" value="Ribosomal_uS2_bac/mit/plastid"/>
</dbReference>
<dbReference type="SUPFAM" id="SSF52313">
    <property type="entry name" value="Ribosomal protein S2"/>
    <property type="match status" value="1"/>
</dbReference>
<evidence type="ECO:0000256" key="1">
    <source>
        <dbReference type="ARBA" id="ARBA00006242"/>
    </source>
</evidence>
<dbReference type="Gene3D" id="3.40.50.10490">
    <property type="entry name" value="Glucose-6-phosphate isomerase like protein, domain 1"/>
    <property type="match status" value="1"/>
</dbReference>
<reference evidence="7" key="1">
    <citation type="journal article" date="2016" name="Genome Announc.">
        <title>Genome sequences of three species of Hanseniaspora isolated from spontaneous wine fermentations.</title>
        <authorList>
            <person name="Sternes P.R."/>
            <person name="Lee D."/>
            <person name="Kutyna D.R."/>
            <person name="Borneman A.R."/>
        </authorList>
    </citation>
    <scope>NUCLEOTIDE SEQUENCE [LARGE SCALE GENOMIC DNA]</scope>
    <source>
        <strain evidence="7">AWRI3579</strain>
    </source>
</reference>
<accession>A0A1E5RHQ5</accession>
<dbReference type="InterPro" id="IPR023591">
    <property type="entry name" value="Ribosomal_uS2_flav_dom_sf"/>
</dbReference>
<comment type="caution">
    <text evidence="6">The sequence shown here is derived from an EMBL/GenBank/DDBJ whole genome shotgun (WGS) entry which is preliminary data.</text>
</comment>
<dbReference type="GO" id="GO:0005763">
    <property type="term" value="C:mitochondrial small ribosomal subunit"/>
    <property type="evidence" value="ECO:0007669"/>
    <property type="project" value="TreeGrafter"/>
</dbReference>
<name>A0A1E5RHQ5_9ASCO</name>
<keyword evidence="7" id="KW-1185">Reference proteome</keyword>
<dbReference type="PROSITE" id="PS00962">
    <property type="entry name" value="RIBOSOMAL_S2_1"/>
    <property type="match status" value="1"/>
</dbReference>
<evidence type="ECO:0000256" key="2">
    <source>
        <dbReference type="ARBA" id="ARBA00022980"/>
    </source>
</evidence>
<evidence type="ECO:0000313" key="6">
    <source>
        <dbReference type="EMBL" id="OEJ86417.1"/>
    </source>
</evidence>
<dbReference type="GO" id="GO:0006412">
    <property type="term" value="P:translation"/>
    <property type="evidence" value="ECO:0007669"/>
    <property type="project" value="InterPro"/>
</dbReference>
<dbReference type="OrthoDB" id="2320368at2759"/>
<dbReference type="EMBL" id="LPNM01000006">
    <property type="protein sequence ID" value="OEJ86417.1"/>
    <property type="molecule type" value="Genomic_DNA"/>
</dbReference>
<dbReference type="GO" id="GO:0003735">
    <property type="term" value="F:structural constituent of ribosome"/>
    <property type="evidence" value="ECO:0007669"/>
    <property type="project" value="InterPro"/>
</dbReference>
<sequence length="432" mass="48082">MSLPVSTKRVFPLVRLVGKRHSSTTATGTTHTNTSASVQSTGSVKTSENKPLKESIPKHIKAHQNEESLLPDTEFYALLRLRRFNEKVMQKLRSLQKDTQGSVNVSLEELSKQKLSPREKQLDEELDKFFEKHLHEKDLIKINNNRDEKTQQAATYFPTNVSSKQVLSKDFPNLNITDFGRPYTAQELFLRQLKHSATVGKLGAKIDNVYFPNNDIYNPLQANEVTIEHLMAAGVHLGQATSLWNTSTHPFVYGSYKGIHIIDLNKTLQSLKRSCKVVEGIAERGGIILFLGSEAQRRVISNAAKMCRGYGIHTRWIGGTLTNPTEIAGGWARQKVDMADNPTGEPLTDLQTDGLIKPDLIIVLNPKQNKTALKEAMKVRIPTIGIVDTDCEPSLVTYPIPGNDDSARSVNLIAGILARAGETGLNKRLRKE</sequence>
<dbReference type="Proteomes" id="UP000095728">
    <property type="component" value="Unassembled WGS sequence"/>
</dbReference>
<gene>
    <name evidence="6" type="ORF">AWRI3579_g1390</name>
</gene>
<dbReference type="PROSITE" id="PS00963">
    <property type="entry name" value="RIBOSOMAL_S2_2"/>
    <property type="match status" value="1"/>
</dbReference>
<dbReference type="InterPro" id="IPR001865">
    <property type="entry name" value="Ribosomal_uS2"/>
</dbReference>
<dbReference type="FunCoup" id="A0A1E5RHQ5">
    <property type="interactions" value="758"/>
</dbReference>
<dbReference type="CDD" id="cd01425">
    <property type="entry name" value="RPS2"/>
    <property type="match status" value="1"/>
</dbReference>
<protein>
    <submittedName>
        <fullName evidence="6">37S ribosomal protein MRP4, mitochondrial</fullName>
    </submittedName>
</protein>
<dbReference type="AlphaFoldDB" id="A0A1E5RHQ5"/>
<evidence type="ECO:0000313" key="7">
    <source>
        <dbReference type="Proteomes" id="UP000095728"/>
    </source>
</evidence>
<feature type="compositionally biased region" description="Low complexity" evidence="5">
    <location>
        <begin position="23"/>
        <end position="37"/>
    </location>
</feature>
<keyword evidence="2 4" id="KW-0689">Ribosomal protein</keyword>
<dbReference type="FunFam" id="3.40.50.10490:FF:000055">
    <property type="entry name" value="Mitochondrial ribosomal protein"/>
    <property type="match status" value="1"/>
</dbReference>
<dbReference type="NCBIfam" id="TIGR01011">
    <property type="entry name" value="rpsB_bact"/>
    <property type="match status" value="1"/>
</dbReference>
<evidence type="ECO:0000256" key="3">
    <source>
        <dbReference type="ARBA" id="ARBA00023274"/>
    </source>
</evidence>
<comment type="similarity">
    <text evidence="1 4">Belongs to the universal ribosomal protein uS2 family.</text>
</comment>